<dbReference type="Gene3D" id="2.40.10.120">
    <property type="match status" value="1"/>
</dbReference>
<dbReference type="OrthoDB" id="9785236at2"/>
<dbReference type="EMBL" id="MSIE01000049">
    <property type="protein sequence ID" value="OLF14731.1"/>
    <property type="molecule type" value="Genomic_DNA"/>
</dbReference>
<accession>A0A1Q8CK58</accession>
<comment type="caution">
    <text evidence="1">The sequence shown here is derived from an EMBL/GenBank/DDBJ whole genome shotgun (WGS) entry which is preliminary data.</text>
</comment>
<dbReference type="RefSeq" id="WP_075128248.1">
    <property type="nucleotide sequence ID" value="NZ_MSIE01000049.1"/>
</dbReference>
<gene>
    <name evidence="1" type="ORF">BU204_25300</name>
</gene>
<dbReference type="Pfam" id="PF03069">
    <property type="entry name" value="FmdA_AmdA"/>
    <property type="match status" value="2"/>
</dbReference>
<name>A0A1Q8CK58_9PSEU</name>
<sequence>MSVHELNAERGTTTDVFDRGAVPVLTVEPGDTVVVRSLDAHGYLERQQSPGERRPTMFDERRGHCLTGPIEVRGADVGDVLAVHIRSASPGDWGWTNAGAKDNALNRTLGLRGAPSSLLWEIDAAGGTATSDRGHTVRIAPFLGVIGMPPDEPGQHSTIPPRAVGGGNIDCRDLTAGTTLFLPVTVPGALLHLGDGHAAQGDGEVCGTAIECPMTTVVTLDIATEAPVPGLHATTPGGRVTFGFDADLNMAMAHALTAMVTWMQSLHDLDRGTAAALASLVVDLRITQVVNETWGVHAVLADGAIT</sequence>
<dbReference type="PANTHER" id="PTHR31891">
    <property type="entry name" value="FORMAMIDASE C869.04-RELATED"/>
    <property type="match status" value="1"/>
</dbReference>
<dbReference type="PANTHER" id="PTHR31891:SF1">
    <property type="entry name" value="FORMAMIDASE C869.04-RELATED"/>
    <property type="match status" value="1"/>
</dbReference>
<dbReference type="STRING" id="1912961.BU204_25300"/>
<dbReference type="Gene3D" id="3.10.28.20">
    <property type="entry name" value="Acetamidase/Formamidase-like domains"/>
    <property type="match status" value="1"/>
</dbReference>
<dbReference type="GO" id="GO:0016811">
    <property type="term" value="F:hydrolase activity, acting on carbon-nitrogen (but not peptide) bonds, in linear amides"/>
    <property type="evidence" value="ECO:0007669"/>
    <property type="project" value="InterPro"/>
</dbReference>
<keyword evidence="2" id="KW-1185">Reference proteome</keyword>
<dbReference type="InterPro" id="IPR004304">
    <property type="entry name" value="FmdA_AmdA"/>
</dbReference>
<evidence type="ECO:0000313" key="1">
    <source>
        <dbReference type="EMBL" id="OLF14731.1"/>
    </source>
</evidence>
<reference evidence="1 2" key="1">
    <citation type="submission" date="2016-12" db="EMBL/GenBank/DDBJ databases">
        <title>The draft genome sequence of Actinophytocola sp. 11-183.</title>
        <authorList>
            <person name="Wang W."/>
            <person name="Yuan L."/>
        </authorList>
    </citation>
    <scope>NUCLEOTIDE SEQUENCE [LARGE SCALE GENOMIC DNA]</scope>
    <source>
        <strain evidence="1 2">11-183</strain>
    </source>
</reference>
<dbReference type="Proteomes" id="UP000185596">
    <property type="component" value="Unassembled WGS sequence"/>
</dbReference>
<dbReference type="Gene3D" id="2.60.120.580">
    <property type="entry name" value="Acetamidase/Formamidase-like domains"/>
    <property type="match status" value="1"/>
</dbReference>
<proteinExistence type="predicted"/>
<evidence type="ECO:0000313" key="2">
    <source>
        <dbReference type="Proteomes" id="UP000185596"/>
    </source>
</evidence>
<organism evidence="1 2">
    <name type="scientific">Actinophytocola xanthii</name>
    <dbReference type="NCBI Taxonomy" id="1912961"/>
    <lineage>
        <taxon>Bacteria</taxon>
        <taxon>Bacillati</taxon>
        <taxon>Actinomycetota</taxon>
        <taxon>Actinomycetes</taxon>
        <taxon>Pseudonocardiales</taxon>
        <taxon>Pseudonocardiaceae</taxon>
    </lineage>
</organism>
<protein>
    <submittedName>
        <fullName evidence="1">Acetamidase</fullName>
    </submittedName>
</protein>
<dbReference type="SUPFAM" id="SSF141130">
    <property type="entry name" value="Acetamidase/Formamidase-like"/>
    <property type="match status" value="1"/>
</dbReference>
<dbReference type="AlphaFoldDB" id="A0A1Q8CK58"/>